<proteinExistence type="predicted"/>
<accession>A0A0C5K6Q3</accession>
<dbReference type="OrthoDB" id="21010at10239"/>
<dbReference type="RefSeq" id="YP_009218331.2">
    <property type="nucleotide sequence ID" value="NC_029009.1"/>
</dbReference>
<feature type="compositionally biased region" description="Basic and acidic residues" evidence="1">
    <location>
        <begin position="1"/>
        <end position="18"/>
    </location>
</feature>
<organism evidence="2 3">
    <name type="scientific">Enterococcus phage EFDG1</name>
    <dbReference type="NCBI Taxonomy" id="1597976"/>
    <lineage>
        <taxon>Viruses</taxon>
        <taxon>Duplodnaviria</taxon>
        <taxon>Heunggongvirae</taxon>
        <taxon>Uroviricota</taxon>
        <taxon>Caudoviricetes</taxon>
        <taxon>Herelleviridae</taxon>
        <taxon>Brockvirinae</taxon>
        <taxon>Schiekvirus</taxon>
        <taxon>Schiekvirus EFDG1</taxon>
    </lineage>
</organism>
<feature type="region of interest" description="Disordered" evidence="1">
    <location>
        <begin position="1"/>
        <end position="23"/>
    </location>
</feature>
<dbReference type="Proteomes" id="UP000032402">
    <property type="component" value="Segment"/>
</dbReference>
<evidence type="ECO:0000256" key="1">
    <source>
        <dbReference type="SAM" id="MobiDB-lite"/>
    </source>
</evidence>
<sequence>MAKETTKTKQESPKEQPKKVPKPKGYVHVDTFLGYAQVLYGLSKYQVAGFKAFMAGREYQHDDADFVPFLEKYIGKEVK</sequence>
<dbReference type="KEGG" id="vg:26644479"/>
<keyword evidence="3" id="KW-1185">Reference proteome</keyword>
<name>A0A0C5K6Q3_9CAUD</name>
<evidence type="ECO:0000313" key="2">
    <source>
        <dbReference type="EMBL" id="AJP61437.2"/>
    </source>
</evidence>
<evidence type="ECO:0008006" key="4">
    <source>
        <dbReference type="Google" id="ProtNLM"/>
    </source>
</evidence>
<dbReference type="EMBL" id="KP339049">
    <property type="protein sequence ID" value="AJP61437.2"/>
    <property type="molecule type" value="Genomic_DNA"/>
</dbReference>
<protein>
    <recommendedName>
        <fullName evidence="4">Phage protein</fullName>
    </recommendedName>
</protein>
<dbReference type="GeneID" id="26644479"/>
<reference evidence="2 3" key="1">
    <citation type="journal article" date="2015" name="Appl. Environ. Microbiol.">
        <title>Targeting Enterococcus faecalis Biofilms with Phage Therapy.</title>
        <authorList>
            <person name="Khalifa L."/>
            <person name="Brosh Y."/>
            <person name="Gelman D."/>
            <person name="Coppenhagen-Glazer S."/>
            <person name="Beyth S."/>
            <person name="Poradosu-Cohen R."/>
            <person name="Que Y.A."/>
            <person name="Beyth N."/>
            <person name="Hazan R."/>
        </authorList>
    </citation>
    <scope>NUCLEOTIDE SEQUENCE [LARGE SCALE GENOMIC DNA]</scope>
</reference>
<evidence type="ECO:0000313" key="3">
    <source>
        <dbReference type="Proteomes" id="UP000032402"/>
    </source>
</evidence>